<reference evidence="1" key="1">
    <citation type="journal article" date="2021" name="Sci. Rep.">
        <title>Diploid genomic architecture of Nitzschia inconspicua, an elite biomass production diatom.</title>
        <authorList>
            <person name="Oliver A."/>
            <person name="Podell S."/>
            <person name="Pinowska A."/>
            <person name="Traller J.C."/>
            <person name="Smith S.R."/>
            <person name="McClure R."/>
            <person name="Beliaev A."/>
            <person name="Bohutskyi P."/>
            <person name="Hill E.A."/>
            <person name="Rabines A."/>
            <person name="Zheng H."/>
            <person name="Allen L.Z."/>
            <person name="Kuo A."/>
            <person name="Grigoriev I.V."/>
            <person name="Allen A.E."/>
            <person name="Hazlebeck D."/>
            <person name="Allen E.E."/>
        </authorList>
    </citation>
    <scope>NUCLEOTIDE SEQUENCE</scope>
    <source>
        <strain evidence="1">Hildebrandi</strain>
    </source>
</reference>
<accession>A0A9K3LWM9</accession>
<evidence type="ECO:0000313" key="2">
    <source>
        <dbReference type="EMBL" id="KAG7369425.1"/>
    </source>
</evidence>
<dbReference type="EMBL" id="JAGRRH010000006">
    <property type="protein sequence ID" value="KAG7369441.1"/>
    <property type="molecule type" value="Genomic_DNA"/>
</dbReference>
<evidence type="ECO:0000313" key="1">
    <source>
        <dbReference type="EMBL" id="KAG7369423.1"/>
    </source>
</evidence>
<protein>
    <submittedName>
        <fullName evidence="1">Uncharacterized protein</fullName>
    </submittedName>
</protein>
<dbReference type="EMBL" id="JAGRRH010000006">
    <property type="protein sequence ID" value="KAG7369437.1"/>
    <property type="molecule type" value="Genomic_DNA"/>
</dbReference>
<comment type="caution">
    <text evidence="1">The sequence shown here is derived from an EMBL/GenBank/DDBJ whole genome shotgun (WGS) entry which is preliminary data.</text>
</comment>
<proteinExistence type="predicted"/>
<evidence type="ECO:0000313" key="4">
    <source>
        <dbReference type="EMBL" id="KAG7369441.1"/>
    </source>
</evidence>
<evidence type="ECO:0000313" key="6">
    <source>
        <dbReference type="Proteomes" id="UP000693970"/>
    </source>
</evidence>
<dbReference type="Proteomes" id="UP000693970">
    <property type="component" value="Unassembled WGS sequence"/>
</dbReference>
<dbReference type="EMBL" id="JAGRRH010000006">
    <property type="protein sequence ID" value="KAG7369443.1"/>
    <property type="molecule type" value="Genomic_DNA"/>
</dbReference>
<dbReference type="EMBL" id="JAGRRH010000006">
    <property type="protein sequence ID" value="KAG7369425.1"/>
    <property type="molecule type" value="Genomic_DNA"/>
</dbReference>
<keyword evidence="6" id="KW-1185">Reference proteome</keyword>
<organism evidence="1 6">
    <name type="scientific">Nitzschia inconspicua</name>
    <dbReference type="NCBI Taxonomy" id="303405"/>
    <lineage>
        <taxon>Eukaryota</taxon>
        <taxon>Sar</taxon>
        <taxon>Stramenopiles</taxon>
        <taxon>Ochrophyta</taxon>
        <taxon>Bacillariophyta</taxon>
        <taxon>Bacillariophyceae</taxon>
        <taxon>Bacillariophycidae</taxon>
        <taxon>Bacillariales</taxon>
        <taxon>Bacillariaceae</taxon>
        <taxon>Nitzschia</taxon>
    </lineage>
</organism>
<evidence type="ECO:0000313" key="5">
    <source>
        <dbReference type="EMBL" id="KAG7369443.1"/>
    </source>
</evidence>
<dbReference type="EMBL" id="JAGRRH010000006">
    <property type="protein sequence ID" value="KAG7369423.1"/>
    <property type="molecule type" value="Genomic_DNA"/>
</dbReference>
<evidence type="ECO:0000313" key="3">
    <source>
        <dbReference type="EMBL" id="KAG7369437.1"/>
    </source>
</evidence>
<gene>
    <name evidence="1" type="ORF">IV203_032166</name>
    <name evidence="2" type="ORF">IV203_032168</name>
    <name evidence="3" type="ORF">IV203_032180</name>
    <name evidence="4" type="ORF">IV203_032184</name>
    <name evidence="5" type="ORF">IV203_032186</name>
</gene>
<reference evidence="1" key="2">
    <citation type="submission" date="2021-04" db="EMBL/GenBank/DDBJ databases">
        <authorList>
            <person name="Podell S."/>
        </authorList>
    </citation>
    <scope>NUCLEOTIDE SEQUENCE</scope>
    <source>
        <strain evidence="1">Hildebrandi</strain>
    </source>
</reference>
<name>A0A9K3LWM9_9STRA</name>
<dbReference type="AlphaFoldDB" id="A0A9K3LWM9"/>
<sequence length="167" mass="19348">MTATLCFPTNGSNDASRMWLDVGFLEIVLCSLRRLYGLSGFGIVLGWLLYRTWDGREEVLEFSLVMQHIVYCSEYDASLIQCGNHGFRNHFMVYFLFCVWWKGFFGPVMETNYIIHQFATNNPAFARFEESSSRVCSSTRMYVKQLLKYEVGVGGWAVKAMVIWLQQ</sequence>